<dbReference type="GO" id="GO:0052615">
    <property type="term" value="F:ent-kaurene oxidase activity"/>
    <property type="evidence" value="ECO:0007669"/>
    <property type="project" value="InterPro"/>
</dbReference>
<dbReference type="InterPro" id="IPR001128">
    <property type="entry name" value="Cyt_P450"/>
</dbReference>
<proteinExistence type="inferred from homology"/>
<evidence type="ECO:0000256" key="4">
    <source>
        <dbReference type="ARBA" id="ARBA00022989"/>
    </source>
</evidence>
<gene>
    <name evidence="7" type="primary">LOC106766536</name>
</gene>
<reference evidence="6" key="1">
    <citation type="journal article" date="2014" name="Nat. Commun.">
        <title>Genome sequence of mungbean and insights into evolution within Vigna species.</title>
        <authorList>
            <person name="Kang Y.J."/>
            <person name="Kim S.K."/>
            <person name="Kim M.Y."/>
            <person name="Lestari P."/>
            <person name="Kim K.H."/>
            <person name="Ha B.K."/>
            <person name="Jun T.H."/>
            <person name="Hwang W.J."/>
            <person name="Lee T."/>
            <person name="Lee J."/>
            <person name="Shim S."/>
            <person name="Yoon M.Y."/>
            <person name="Jang Y.E."/>
            <person name="Han K.S."/>
            <person name="Taeprayoon P."/>
            <person name="Yoon N."/>
            <person name="Somta P."/>
            <person name="Tanya P."/>
            <person name="Kim K.S."/>
            <person name="Gwag J.G."/>
            <person name="Moon J.K."/>
            <person name="Lee Y.H."/>
            <person name="Park B.S."/>
            <person name="Bombarely A."/>
            <person name="Doyle J.J."/>
            <person name="Jackson S.A."/>
            <person name="Schafleitner R."/>
            <person name="Srinives P."/>
            <person name="Varshney R.K."/>
            <person name="Lee S.H."/>
        </authorList>
    </citation>
    <scope>NUCLEOTIDE SEQUENCE [LARGE SCALE GENOMIC DNA]</scope>
    <source>
        <strain evidence="6">cv. VC1973A</strain>
    </source>
</reference>
<evidence type="ECO:0000313" key="7">
    <source>
        <dbReference type="RefSeq" id="XP_014506745.1"/>
    </source>
</evidence>
<dbReference type="InterPro" id="IPR044225">
    <property type="entry name" value="KO_chloroplastic"/>
</dbReference>
<sequence>MNLVNVAAVPGLPIVGNLLQLKEKKPYKAFARMAQKHGPIYSIRTRSSSIIVLNSTNLAKEAIVPGFRRFQQGSYQKPNPMNRFNKLHMYIPILNPRYSGDMEGPTLGNSMPDTVMRTSCYVNMPLGTEATAMAAPGVVIDLCVSSGNQSSFRTINVTIRSFSFEEYKH</sequence>
<reference evidence="7" key="2">
    <citation type="submission" date="2025-08" db="UniProtKB">
        <authorList>
            <consortium name="RefSeq"/>
        </authorList>
    </citation>
    <scope>IDENTIFICATION</scope>
    <source>
        <tissue evidence="7">Leaf</tissue>
    </source>
</reference>
<dbReference type="OrthoDB" id="185373at2759"/>
<protein>
    <submittedName>
        <fullName evidence="7">Uncharacterized protein LOC106766536</fullName>
    </submittedName>
</protein>
<evidence type="ECO:0000256" key="2">
    <source>
        <dbReference type="ARBA" id="ARBA00010617"/>
    </source>
</evidence>
<dbReference type="SUPFAM" id="SSF48264">
    <property type="entry name" value="Cytochrome P450"/>
    <property type="match status" value="1"/>
</dbReference>
<dbReference type="GO" id="GO:0020037">
    <property type="term" value="F:heme binding"/>
    <property type="evidence" value="ECO:0007669"/>
    <property type="project" value="InterPro"/>
</dbReference>
<dbReference type="GO" id="GO:0009686">
    <property type="term" value="P:gibberellin biosynthetic process"/>
    <property type="evidence" value="ECO:0007669"/>
    <property type="project" value="InterPro"/>
</dbReference>
<dbReference type="GeneID" id="106766536"/>
<keyword evidence="3" id="KW-0812">Transmembrane</keyword>
<keyword evidence="5" id="KW-0472">Membrane</keyword>
<comment type="subcellular location">
    <subcellularLocation>
        <location evidence="1">Membrane</location>
        <topology evidence="1">Single-pass membrane protein</topology>
    </subcellularLocation>
</comment>
<dbReference type="GO" id="GO:0005783">
    <property type="term" value="C:endoplasmic reticulum"/>
    <property type="evidence" value="ECO:0007669"/>
    <property type="project" value="TreeGrafter"/>
</dbReference>
<organism evidence="6 7">
    <name type="scientific">Vigna radiata var. radiata</name>
    <name type="common">Mung bean</name>
    <name type="synonym">Phaseolus aureus</name>
    <dbReference type="NCBI Taxonomy" id="3916"/>
    <lineage>
        <taxon>Eukaryota</taxon>
        <taxon>Viridiplantae</taxon>
        <taxon>Streptophyta</taxon>
        <taxon>Embryophyta</taxon>
        <taxon>Tracheophyta</taxon>
        <taxon>Spermatophyta</taxon>
        <taxon>Magnoliopsida</taxon>
        <taxon>eudicotyledons</taxon>
        <taxon>Gunneridae</taxon>
        <taxon>Pentapetalae</taxon>
        <taxon>rosids</taxon>
        <taxon>fabids</taxon>
        <taxon>Fabales</taxon>
        <taxon>Fabaceae</taxon>
        <taxon>Papilionoideae</taxon>
        <taxon>50 kb inversion clade</taxon>
        <taxon>NPAAA clade</taxon>
        <taxon>indigoferoid/millettioid clade</taxon>
        <taxon>Phaseoleae</taxon>
        <taxon>Vigna</taxon>
    </lineage>
</organism>
<dbReference type="GO" id="GO:0010241">
    <property type="term" value="P:ent-kaurene oxidation to kaurenoic acid"/>
    <property type="evidence" value="ECO:0007669"/>
    <property type="project" value="InterPro"/>
</dbReference>
<evidence type="ECO:0000256" key="5">
    <source>
        <dbReference type="ARBA" id="ARBA00023136"/>
    </source>
</evidence>
<evidence type="ECO:0000313" key="6">
    <source>
        <dbReference type="Proteomes" id="UP000087766"/>
    </source>
</evidence>
<dbReference type="KEGG" id="vra:106766536"/>
<dbReference type="AlphaFoldDB" id="A0A1S3UL72"/>
<accession>A0A1S3UL72</accession>
<dbReference type="GO" id="GO:0016709">
    <property type="term" value="F:oxidoreductase activity, acting on paired donors, with incorporation or reduction of molecular oxygen, NAD(P)H as one donor, and incorporation of one atom of oxygen"/>
    <property type="evidence" value="ECO:0007669"/>
    <property type="project" value="TreeGrafter"/>
</dbReference>
<dbReference type="Gene3D" id="1.10.630.10">
    <property type="entry name" value="Cytochrome P450"/>
    <property type="match status" value="1"/>
</dbReference>
<dbReference type="Pfam" id="PF00067">
    <property type="entry name" value="p450"/>
    <property type="match status" value="1"/>
</dbReference>
<dbReference type="PANTHER" id="PTHR47283:SF1">
    <property type="entry name" value="ENT-KAURENE OXIDASE, CHLOROPLASTIC"/>
    <property type="match status" value="1"/>
</dbReference>
<evidence type="ECO:0000256" key="3">
    <source>
        <dbReference type="ARBA" id="ARBA00022692"/>
    </source>
</evidence>
<dbReference type="STRING" id="3916.A0A1S3UL72"/>
<evidence type="ECO:0000256" key="1">
    <source>
        <dbReference type="ARBA" id="ARBA00004167"/>
    </source>
</evidence>
<dbReference type="GO" id="GO:0009707">
    <property type="term" value="C:chloroplast outer membrane"/>
    <property type="evidence" value="ECO:0007669"/>
    <property type="project" value="TreeGrafter"/>
</dbReference>
<keyword evidence="4" id="KW-1133">Transmembrane helix</keyword>
<dbReference type="GO" id="GO:0005506">
    <property type="term" value="F:iron ion binding"/>
    <property type="evidence" value="ECO:0007669"/>
    <property type="project" value="InterPro"/>
</dbReference>
<dbReference type="RefSeq" id="XP_014506745.1">
    <property type="nucleotide sequence ID" value="XM_014651259.1"/>
</dbReference>
<dbReference type="Proteomes" id="UP000087766">
    <property type="component" value="Chromosome 7"/>
</dbReference>
<name>A0A1S3UL72_VIGRR</name>
<dbReference type="InterPro" id="IPR036396">
    <property type="entry name" value="Cyt_P450_sf"/>
</dbReference>
<dbReference type="PANTHER" id="PTHR47283">
    <property type="entry name" value="ENT-KAURENE OXIDASE, CHLOROPLASTIC"/>
    <property type="match status" value="1"/>
</dbReference>
<keyword evidence="6" id="KW-1185">Reference proteome</keyword>
<comment type="similarity">
    <text evidence="2">Belongs to the cytochrome P450 family.</text>
</comment>